<dbReference type="RefSeq" id="WP_262682889.1">
    <property type="nucleotide sequence ID" value="NZ_JAOQIO010000007.1"/>
</dbReference>
<dbReference type="Gene3D" id="3.40.50.300">
    <property type="entry name" value="P-loop containing nucleotide triphosphate hydrolases"/>
    <property type="match status" value="1"/>
</dbReference>
<evidence type="ECO:0000256" key="2">
    <source>
        <dbReference type="ARBA" id="ARBA00011903"/>
    </source>
</evidence>
<evidence type="ECO:0000256" key="6">
    <source>
        <dbReference type="ARBA" id="ARBA00022840"/>
    </source>
</evidence>
<keyword evidence="6" id="KW-0067">ATP-binding</keyword>
<dbReference type="Pfam" id="PF13614">
    <property type="entry name" value="AAA_31"/>
    <property type="match status" value="1"/>
</dbReference>
<evidence type="ECO:0000259" key="9">
    <source>
        <dbReference type="Pfam" id="PF13614"/>
    </source>
</evidence>
<comment type="catalytic activity">
    <reaction evidence="8">
        <text>L-tyrosyl-[protein] + ATP = O-phospho-L-tyrosyl-[protein] + ADP + H(+)</text>
        <dbReference type="Rhea" id="RHEA:10596"/>
        <dbReference type="Rhea" id="RHEA-COMP:10136"/>
        <dbReference type="Rhea" id="RHEA-COMP:20101"/>
        <dbReference type="ChEBI" id="CHEBI:15378"/>
        <dbReference type="ChEBI" id="CHEBI:30616"/>
        <dbReference type="ChEBI" id="CHEBI:46858"/>
        <dbReference type="ChEBI" id="CHEBI:61978"/>
        <dbReference type="ChEBI" id="CHEBI:456216"/>
        <dbReference type="EC" id="2.7.10.2"/>
    </reaction>
</comment>
<gene>
    <name evidence="10" type="ORF">OB236_04100</name>
</gene>
<comment type="similarity">
    <text evidence="1">Belongs to the CpsD/CapB family.</text>
</comment>
<comment type="caution">
    <text evidence="10">The sequence shown here is derived from an EMBL/GenBank/DDBJ whole genome shotgun (WGS) entry which is preliminary data.</text>
</comment>
<evidence type="ECO:0000256" key="1">
    <source>
        <dbReference type="ARBA" id="ARBA00007316"/>
    </source>
</evidence>
<dbReference type="PANTHER" id="PTHR32309:SF13">
    <property type="entry name" value="FERRIC ENTEROBACTIN TRANSPORT PROTEIN FEPE"/>
    <property type="match status" value="1"/>
</dbReference>
<keyword evidence="11" id="KW-1185">Reference proteome</keyword>
<reference evidence="10 11" key="1">
    <citation type="submission" date="2022-09" db="EMBL/GenBank/DDBJ databases">
        <authorList>
            <person name="Han X.L."/>
            <person name="Wang Q."/>
            <person name="Lu T."/>
        </authorList>
    </citation>
    <scope>NUCLEOTIDE SEQUENCE [LARGE SCALE GENOMIC DNA]</scope>
    <source>
        <strain evidence="10 11">WQ 127069</strain>
    </source>
</reference>
<organism evidence="10 11">
    <name type="scientific">Paenibacillus baimaensis</name>
    <dbReference type="NCBI Taxonomy" id="2982185"/>
    <lineage>
        <taxon>Bacteria</taxon>
        <taxon>Bacillati</taxon>
        <taxon>Bacillota</taxon>
        <taxon>Bacilli</taxon>
        <taxon>Bacillales</taxon>
        <taxon>Paenibacillaceae</taxon>
        <taxon>Paenibacillus</taxon>
    </lineage>
</organism>
<evidence type="ECO:0000256" key="8">
    <source>
        <dbReference type="ARBA" id="ARBA00051245"/>
    </source>
</evidence>
<dbReference type="PANTHER" id="PTHR32309">
    <property type="entry name" value="TYROSINE-PROTEIN KINASE"/>
    <property type="match status" value="1"/>
</dbReference>
<dbReference type="SUPFAM" id="SSF52540">
    <property type="entry name" value="P-loop containing nucleoside triphosphate hydrolases"/>
    <property type="match status" value="1"/>
</dbReference>
<evidence type="ECO:0000256" key="3">
    <source>
        <dbReference type="ARBA" id="ARBA00022679"/>
    </source>
</evidence>
<evidence type="ECO:0000256" key="7">
    <source>
        <dbReference type="ARBA" id="ARBA00023137"/>
    </source>
</evidence>
<dbReference type="GO" id="GO:0016301">
    <property type="term" value="F:kinase activity"/>
    <property type="evidence" value="ECO:0007669"/>
    <property type="project" value="UniProtKB-KW"/>
</dbReference>
<evidence type="ECO:0000313" key="10">
    <source>
        <dbReference type="EMBL" id="MCU6791309.1"/>
    </source>
</evidence>
<dbReference type="Proteomes" id="UP001652445">
    <property type="component" value="Unassembled WGS sequence"/>
</dbReference>
<dbReference type="InterPro" id="IPR050445">
    <property type="entry name" value="Bact_polysacc_biosynth/exp"/>
</dbReference>
<evidence type="ECO:0000313" key="11">
    <source>
        <dbReference type="Proteomes" id="UP001652445"/>
    </source>
</evidence>
<dbReference type="InterPro" id="IPR025669">
    <property type="entry name" value="AAA_dom"/>
</dbReference>
<dbReference type="NCBIfam" id="TIGR01007">
    <property type="entry name" value="eps_fam"/>
    <property type="match status" value="1"/>
</dbReference>
<keyword evidence="5 10" id="KW-0418">Kinase</keyword>
<evidence type="ECO:0000256" key="4">
    <source>
        <dbReference type="ARBA" id="ARBA00022741"/>
    </source>
</evidence>
<sequence length="211" mass="22910">MSLLSNVLVAETDPNSAVAESYRSLRTSIRHKRLKKSGEGIVLMIASPKAQEGKTTTLSNLAVTFAQDGQKVIVVDCNLRQPSLHAIYGMPNDAGLAQYLKSASPVQGCTSKAALPNLHLITSGGQPPNPSELLGSPRMAELLEHLKQQYDVVLLDSPSVLDFTDAGLLAEYSDGIMLVVKQDRTKREWAKQAKERLEQSGARMLGMIINK</sequence>
<evidence type="ECO:0000256" key="5">
    <source>
        <dbReference type="ARBA" id="ARBA00022777"/>
    </source>
</evidence>
<dbReference type="EC" id="2.7.10.2" evidence="2"/>
<keyword evidence="7" id="KW-0829">Tyrosine-protein kinase</keyword>
<dbReference type="InterPro" id="IPR005702">
    <property type="entry name" value="Wzc-like_C"/>
</dbReference>
<dbReference type="InterPro" id="IPR027417">
    <property type="entry name" value="P-loop_NTPase"/>
</dbReference>
<accession>A0ABT2U9K1</accession>
<feature type="domain" description="AAA" evidence="9">
    <location>
        <begin position="44"/>
        <end position="181"/>
    </location>
</feature>
<name>A0ABT2U9K1_9BACL</name>
<keyword evidence="3" id="KW-0808">Transferase</keyword>
<keyword evidence="4" id="KW-0547">Nucleotide-binding</keyword>
<proteinExistence type="inferred from homology"/>
<dbReference type="EMBL" id="JAOQIO010000007">
    <property type="protein sequence ID" value="MCU6791309.1"/>
    <property type="molecule type" value="Genomic_DNA"/>
</dbReference>
<protein>
    <recommendedName>
        <fullName evidence="2">non-specific protein-tyrosine kinase</fullName>
        <ecNumber evidence="2">2.7.10.2</ecNumber>
    </recommendedName>
</protein>
<dbReference type="CDD" id="cd05387">
    <property type="entry name" value="BY-kinase"/>
    <property type="match status" value="1"/>
</dbReference>